<dbReference type="SUPFAM" id="SSF53850">
    <property type="entry name" value="Periplasmic binding protein-like II"/>
    <property type="match status" value="1"/>
</dbReference>
<evidence type="ECO:0000313" key="9">
    <source>
        <dbReference type="Proteomes" id="UP000540490"/>
    </source>
</evidence>
<keyword evidence="9" id="KW-1185">Reference proteome</keyword>
<gene>
    <name evidence="8" type="ORF">HLH25_13625</name>
    <name evidence="7" type="ORF">HLH26_13440</name>
</gene>
<evidence type="ECO:0000256" key="5">
    <source>
        <dbReference type="SAM" id="MobiDB-lite"/>
    </source>
</evidence>
<dbReference type="PANTHER" id="PTHR30290:SF10">
    <property type="entry name" value="PERIPLASMIC OLIGOPEPTIDE-BINDING PROTEIN-RELATED"/>
    <property type="match status" value="1"/>
</dbReference>
<dbReference type="PANTHER" id="PTHR30290">
    <property type="entry name" value="PERIPLASMIC BINDING COMPONENT OF ABC TRANSPORTER"/>
    <property type="match status" value="1"/>
</dbReference>
<organism evidence="7 10">
    <name type="scientific">Gluconacetobacter dulcium</name>
    <dbReference type="NCBI Taxonomy" id="2729096"/>
    <lineage>
        <taxon>Bacteria</taxon>
        <taxon>Pseudomonadati</taxon>
        <taxon>Pseudomonadota</taxon>
        <taxon>Alphaproteobacteria</taxon>
        <taxon>Acetobacterales</taxon>
        <taxon>Acetobacteraceae</taxon>
        <taxon>Gluconacetobacter</taxon>
    </lineage>
</organism>
<evidence type="ECO:0000313" key="7">
    <source>
        <dbReference type="EMBL" id="MBB2165521.1"/>
    </source>
</evidence>
<dbReference type="EMBL" id="JABEQO010000017">
    <property type="protein sequence ID" value="MBB2165521.1"/>
    <property type="molecule type" value="Genomic_DNA"/>
</dbReference>
<evidence type="ECO:0000256" key="3">
    <source>
        <dbReference type="ARBA" id="ARBA00022448"/>
    </source>
</evidence>
<dbReference type="AlphaFoldDB" id="A0A7W4NTB6"/>
<protein>
    <submittedName>
        <fullName evidence="7">ABC transporter substrate-binding protein</fullName>
    </submittedName>
</protein>
<dbReference type="Pfam" id="PF00496">
    <property type="entry name" value="SBP_bac_5"/>
    <property type="match status" value="1"/>
</dbReference>
<accession>A0A7W4NTB6</accession>
<keyword evidence="3" id="KW-0813">Transport</keyword>
<evidence type="ECO:0000313" key="10">
    <source>
        <dbReference type="Proteomes" id="UP000561077"/>
    </source>
</evidence>
<comment type="subcellular location">
    <subcellularLocation>
        <location evidence="1">Periplasm</location>
    </subcellularLocation>
</comment>
<dbReference type="InterPro" id="IPR000914">
    <property type="entry name" value="SBP_5_dom"/>
</dbReference>
<dbReference type="PIRSF" id="PIRSF002741">
    <property type="entry name" value="MppA"/>
    <property type="match status" value="1"/>
</dbReference>
<dbReference type="GO" id="GO:1904680">
    <property type="term" value="F:peptide transmembrane transporter activity"/>
    <property type="evidence" value="ECO:0007669"/>
    <property type="project" value="TreeGrafter"/>
</dbReference>
<dbReference type="Gene3D" id="3.10.105.10">
    <property type="entry name" value="Dipeptide-binding Protein, Domain 3"/>
    <property type="match status" value="1"/>
</dbReference>
<dbReference type="EMBL" id="JABEQN010000017">
    <property type="protein sequence ID" value="MBB2194657.1"/>
    <property type="molecule type" value="Genomic_DNA"/>
</dbReference>
<evidence type="ECO:0000256" key="4">
    <source>
        <dbReference type="ARBA" id="ARBA00022729"/>
    </source>
</evidence>
<evidence type="ECO:0000313" key="8">
    <source>
        <dbReference type="EMBL" id="MBB2194657.1"/>
    </source>
</evidence>
<dbReference type="Gene3D" id="3.40.190.10">
    <property type="entry name" value="Periplasmic binding protein-like II"/>
    <property type="match status" value="1"/>
</dbReference>
<dbReference type="Proteomes" id="UP000540490">
    <property type="component" value="Unassembled WGS sequence"/>
</dbReference>
<evidence type="ECO:0000256" key="1">
    <source>
        <dbReference type="ARBA" id="ARBA00004418"/>
    </source>
</evidence>
<dbReference type="Proteomes" id="UP000561077">
    <property type="component" value="Unassembled WGS sequence"/>
</dbReference>
<sequence length="584" mass="63581">MRSGGDPTRVCRQAVSLPFLFVGMLAVLAGMPAARAQDSAPPGSARPVGDGQTLGSPHRRGTLRLTASSSGGTLDPQVNYTSEYAQLFTVLYDGLLNFRKADDRTSDEVVADLAEAVPQPEDGGRTWRFTLRQGVRFSTGQEVTVADVAASIRRLFRVGSPTAGAFYGAIVGADLCLRDPAHCTLAGGLEVDPATREVVFHLKQPDAEFPQKLAFPHASILPANMPDHDLGNVPAPTTGPYRFVSYDPDRGAVLERNPFFHVWSAEAQPDGYVDHIHYDFGLPDEAAVTAVENGQYDWMFDMKPLDRLGELGARHTRQVHIRALYGIYYVPMNVNLPPFNNRLARQAVNRALDRRAMTILYGGSAVAGPLCTMVPPGIPGALDECAYTKGADLDHPAPSWQGPDLEGARRLVAASGTAGQKVTVVVQNTNVEMSMGVWLRNMLQAIGYDASVKPLAHAVQLGYIQNTSNHVQISLTDWFADYPWASNFLDDLFGCENFHPGTDNSINIAGYCDKDAQAAMDAAKQETDPARAAELWAQAGRIIARDSPAAPAIRINYIDLVSSRLGNYFYSDLYHMIFSQVWVQ</sequence>
<comment type="similarity">
    <text evidence="2">Belongs to the bacterial solute-binding protein 5 family.</text>
</comment>
<feature type="domain" description="Solute-binding protein family 5" evidence="6">
    <location>
        <begin position="108"/>
        <end position="498"/>
    </location>
</feature>
<dbReference type="GO" id="GO:0015833">
    <property type="term" value="P:peptide transport"/>
    <property type="evidence" value="ECO:0007669"/>
    <property type="project" value="TreeGrafter"/>
</dbReference>
<feature type="region of interest" description="Disordered" evidence="5">
    <location>
        <begin position="35"/>
        <end position="74"/>
    </location>
</feature>
<dbReference type="GO" id="GO:0043190">
    <property type="term" value="C:ATP-binding cassette (ABC) transporter complex"/>
    <property type="evidence" value="ECO:0007669"/>
    <property type="project" value="InterPro"/>
</dbReference>
<comment type="caution">
    <text evidence="7">The sequence shown here is derived from an EMBL/GenBank/DDBJ whole genome shotgun (WGS) entry which is preliminary data.</text>
</comment>
<evidence type="ECO:0000259" key="6">
    <source>
        <dbReference type="Pfam" id="PF00496"/>
    </source>
</evidence>
<dbReference type="GO" id="GO:0030288">
    <property type="term" value="C:outer membrane-bounded periplasmic space"/>
    <property type="evidence" value="ECO:0007669"/>
    <property type="project" value="UniProtKB-ARBA"/>
</dbReference>
<name>A0A7W4NTB6_9PROT</name>
<proteinExistence type="inferred from homology"/>
<dbReference type="InterPro" id="IPR030678">
    <property type="entry name" value="Peptide/Ni-bd"/>
</dbReference>
<dbReference type="InterPro" id="IPR039424">
    <property type="entry name" value="SBP_5"/>
</dbReference>
<dbReference type="CDD" id="cd08506">
    <property type="entry name" value="PBP2_clavulanate_OppA2"/>
    <property type="match status" value="1"/>
</dbReference>
<evidence type="ECO:0000256" key="2">
    <source>
        <dbReference type="ARBA" id="ARBA00005695"/>
    </source>
</evidence>
<feature type="compositionally biased region" description="Polar residues" evidence="5">
    <location>
        <begin position="65"/>
        <end position="74"/>
    </location>
</feature>
<keyword evidence="4" id="KW-0732">Signal</keyword>
<reference evidence="9 10" key="1">
    <citation type="submission" date="2020-04" db="EMBL/GenBank/DDBJ databases">
        <title>Description of novel Gluconacetobacter.</title>
        <authorList>
            <person name="Sombolestani A."/>
        </authorList>
    </citation>
    <scope>NUCLEOTIDE SEQUENCE [LARGE SCALE GENOMIC DNA]</scope>
    <source>
        <strain evidence="8 9">LMG 1728</strain>
        <strain evidence="7 10">LMG 1731</strain>
    </source>
</reference>